<organism evidence="2 3">
    <name type="scientific">Deinococcus hopiensis KR-140</name>
    <dbReference type="NCBI Taxonomy" id="695939"/>
    <lineage>
        <taxon>Bacteria</taxon>
        <taxon>Thermotogati</taxon>
        <taxon>Deinococcota</taxon>
        <taxon>Deinococci</taxon>
        <taxon>Deinococcales</taxon>
        <taxon>Deinococcaceae</taxon>
        <taxon>Deinococcus</taxon>
    </lineage>
</organism>
<dbReference type="OrthoDB" id="9787435at2"/>
<dbReference type="InterPro" id="IPR011032">
    <property type="entry name" value="GroES-like_sf"/>
</dbReference>
<dbReference type="RefSeq" id="WP_084046060.1">
    <property type="nucleotide sequence ID" value="NZ_FWWU01000005.1"/>
</dbReference>
<proteinExistence type="predicted"/>
<dbReference type="InterPro" id="IPR013154">
    <property type="entry name" value="ADH-like_N"/>
</dbReference>
<dbReference type="InterPro" id="IPR036291">
    <property type="entry name" value="NAD(P)-bd_dom_sf"/>
</dbReference>
<accession>A0A1W1UL86</accession>
<keyword evidence="3" id="KW-1185">Reference proteome</keyword>
<evidence type="ECO:0000259" key="1">
    <source>
        <dbReference type="SMART" id="SM00829"/>
    </source>
</evidence>
<dbReference type="AlphaFoldDB" id="A0A1W1UL86"/>
<dbReference type="Pfam" id="PF08240">
    <property type="entry name" value="ADH_N"/>
    <property type="match status" value="1"/>
</dbReference>
<dbReference type="GO" id="GO:0016491">
    <property type="term" value="F:oxidoreductase activity"/>
    <property type="evidence" value="ECO:0007669"/>
    <property type="project" value="InterPro"/>
</dbReference>
<evidence type="ECO:0000313" key="2">
    <source>
        <dbReference type="EMBL" id="SMB81837.1"/>
    </source>
</evidence>
<sequence length="372" mass="40047">MKTIAILGQQAQALQPHLQLQPLRIKDIDLQCALVPMPLARPTASQLGDQDVLVRVHAFSCNYRDQGLLLQAYSADPRTCLWPVGSEFAGEVLATGAGVTSLRPGDRVLGNHAYVGRYHAQGQNDGVITNHASLEEQVHPARKLLRVPDVMDDVTAAAFSLGAQTAYSMVRKARLQPGDHALVMSAAANTSLFVLGALRARGIEVTLCSSSPYASQLATRFGARGLVPSGEGTADRLLAAATAIGGFDAVLDPFLDLNAVVALPALKPGGRYVSCGYLHQVAHAYDYRTPHFTGLSELLSLGILNNIELHLNCLGHTDDLQRALADYEAGRLEILVDTVFGPGQEAAFLRRTFEDRERTGKVVYRYAGEVRA</sequence>
<gene>
    <name evidence="2" type="ORF">SAMN00790413_04739</name>
</gene>
<dbReference type="PANTHER" id="PTHR43677">
    <property type="entry name" value="SHORT-CHAIN DEHYDROGENASE/REDUCTASE"/>
    <property type="match status" value="1"/>
</dbReference>
<feature type="domain" description="Enoyl reductase (ER)" evidence="1">
    <location>
        <begin position="31"/>
        <end position="364"/>
    </location>
</feature>
<name>A0A1W1UL86_9DEIO</name>
<dbReference type="InterPro" id="IPR051397">
    <property type="entry name" value="Zn-ADH-like_protein"/>
</dbReference>
<dbReference type="SMART" id="SM00829">
    <property type="entry name" value="PKS_ER"/>
    <property type="match status" value="1"/>
</dbReference>
<dbReference type="Gene3D" id="3.90.180.10">
    <property type="entry name" value="Medium-chain alcohol dehydrogenases, catalytic domain"/>
    <property type="match status" value="1"/>
</dbReference>
<dbReference type="STRING" id="695939.SAMN00790413_04739"/>
<protein>
    <submittedName>
        <fullName evidence="2">NADPH:quinone reductase</fullName>
    </submittedName>
</protein>
<dbReference type="SUPFAM" id="SSF50129">
    <property type="entry name" value="GroES-like"/>
    <property type="match status" value="1"/>
</dbReference>
<dbReference type="PANTHER" id="PTHR43677:SF4">
    <property type="entry name" value="QUINONE OXIDOREDUCTASE-LIKE PROTEIN 2"/>
    <property type="match status" value="1"/>
</dbReference>
<evidence type="ECO:0000313" key="3">
    <source>
        <dbReference type="Proteomes" id="UP000192582"/>
    </source>
</evidence>
<dbReference type="EMBL" id="FWWU01000005">
    <property type="protein sequence ID" value="SMB81837.1"/>
    <property type="molecule type" value="Genomic_DNA"/>
</dbReference>
<dbReference type="CDD" id="cd05188">
    <property type="entry name" value="MDR"/>
    <property type="match status" value="1"/>
</dbReference>
<reference evidence="2 3" key="1">
    <citation type="submission" date="2017-04" db="EMBL/GenBank/DDBJ databases">
        <authorList>
            <person name="Afonso C.L."/>
            <person name="Miller P.J."/>
            <person name="Scott M.A."/>
            <person name="Spackman E."/>
            <person name="Goraichik I."/>
            <person name="Dimitrov K.M."/>
            <person name="Suarez D.L."/>
            <person name="Swayne D.E."/>
        </authorList>
    </citation>
    <scope>NUCLEOTIDE SEQUENCE [LARGE SCALE GENOMIC DNA]</scope>
    <source>
        <strain evidence="2 3">KR-140</strain>
    </source>
</reference>
<dbReference type="InterPro" id="IPR020843">
    <property type="entry name" value="ER"/>
</dbReference>
<dbReference type="SUPFAM" id="SSF51735">
    <property type="entry name" value="NAD(P)-binding Rossmann-fold domains"/>
    <property type="match status" value="1"/>
</dbReference>
<dbReference type="Proteomes" id="UP000192582">
    <property type="component" value="Unassembled WGS sequence"/>
</dbReference>